<feature type="compositionally biased region" description="Basic and acidic residues" evidence="11">
    <location>
        <begin position="1238"/>
        <end position="1252"/>
    </location>
</feature>
<feature type="region of interest" description="Disordered" evidence="11">
    <location>
        <begin position="149"/>
        <end position="357"/>
    </location>
</feature>
<evidence type="ECO:0000256" key="2">
    <source>
        <dbReference type="ARBA" id="ARBA00007269"/>
    </source>
</evidence>
<feature type="compositionally biased region" description="Low complexity" evidence="11">
    <location>
        <begin position="191"/>
        <end position="209"/>
    </location>
</feature>
<dbReference type="PANTHER" id="PTHR12360:SF12">
    <property type="entry name" value="TRANSCRIPTIONAL REPRESSOR NF-X1"/>
    <property type="match status" value="1"/>
</dbReference>
<dbReference type="GO" id="GO:0005634">
    <property type="term" value="C:nucleus"/>
    <property type="evidence" value="ECO:0007669"/>
    <property type="project" value="UniProtKB-SubCell"/>
</dbReference>
<dbReference type="Pfam" id="PF01422">
    <property type="entry name" value="zf-NF-X1"/>
    <property type="match status" value="7"/>
</dbReference>
<dbReference type="Gene3D" id="3.30.1370.50">
    <property type="entry name" value="R3H-like domain"/>
    <property type="match status" value="1"/>
</dbReference>
<keyword evidence="3" id="KW-0479">Metal-binding</keyword>
<keyword evidence="9" id="KW-0539">Nucleus</keyword>
<feature type="compositionally biased region" description="Low complexity" evidence="11">
    <location>
        <begin position="1186"/>
        <end position="1230"/>
    </location>
</feature>
<evidence type="ECO:0000256" key="9">
    <source>
        <dbReference type="ARBA" id="ARBA00023242"/>
    </source>
</evidence>
<dbReference type="InterPro" id="IPR034078">
    <property type="entry name" value="NFX1_fam"/>
</dbReference>
<evidence type="ECO:0008006" key="17">
    <source>
        <dbReference type="Google" id="ProtNLM"/>
    </source>
</evidence>
<evidence type="ECO:0000256" key="1">
    <source>
        <dbReference type="ARBA" id="ARBA00004123"/>
    </source>
</evidence>
<evidence type="ECO:0000256" key="11">
    <source>
        <dbReference type="SAM" id="MobiDB-lite"/>
    </source>
</evidence>
<dbReference type="InterPro" id="IPR036867">
    <property type="entry name" value="R3H_dom_sf"/>
</dbReference>
<evidence type="ECO:0000256" key="8">
    <source>
        <dbReference type="ARBA" id="ARBA00023163"/>
    </source>
</evidence>
<dbReference type="EMBL" id="JAPXFL010000010">
    <property type="protein sequence ID" value="KAK9501120.1"/>
    <property type="molecule type" value="Genomic_DNA"/>
</dbReference>
<feature type="compositionally biased region" description="Polar residues" evidence="11">
    <location>
        <begin position="341"/>
        <end position="357"/>
    </location>
</feature>
<dbReference type="Proteomes" id="UP001461498">
    <property type="component" value="Unassembled WGS sequence"/>
</dbReference>
<feature type="region of interest" description="Disordered" evidence="11">
    <location>
        <begin position="403"/>
        <end position="426"/>
    </location>
</feature>
<feature type="domain" description="R3H" evidence="14">
    <location>
        <begin position="1068"/>
        <end position="1136"/>
    </location>
</feature>
<dbReference type="InterPro" id="IPR019787">
    <property type="entry name" value="Znf_PHD-finger"/>
</dbReference>
<dbReference type="Pfam" id="PF01424">
    <property type="entry name" value="R3H"/>
    <property type="match status" value="1"/>
</dbReference>
<comment type="caution">
    <text evidence="15">The sequence shown here is derived from an EMBL/GenBank/DDBJ whole genome shotgun (WGS) entry which is preliminary data.</text>
</comment>
<dbReference type="GO" id="GO:0000981">
    <property type="term" value="F:DNA-binding transcription factor activity, RNA polymerase II-specific"/>
    <property type="evidence" value="ECO:0007669"/>
    <property type="project" value="TreeGrafter"/>
</dbReference>
<dbReference type="SUPFAM" id="SSF57850">
    <property type="entry name" value="RING/U-box"/>
    <property type="match status" value="1"/>
</dbReference>
<keyword evidence="4" id="KW-0677">Repeat</keyword>
<keyword evidence="5 10" id="KW-0863">Zinc-finger</keyword>
<evidence type="ECO:0000313" key="16">
    <source>
        <dbReference type="Proteomes" id="UP001461498"/>
    </source>
</evidence>
<dbReference type="EMBL" id="JAPXFL010000010">
    <property type="protein sequence ID" value="KAK9501121.1"/>
    <property type="molecule type" value="Genomic_DNA"/>
</dbReference>
<dbReference type="InterPro" id="IPR034076">
    <property type="entry name" value="R3H_NF-X1"/>
</dbReference>
<dbReference type="InterPro" id="IPR001374">
    <property type="entry name" value="R3H_dom"/>
</dbReference>
<dbReference type="EMBL" id="JAPXFL010000010">
    <property type="protein sequence ID" value="KAK9501122.1"/>
    <property type="molecule type" value="Genomic_DNA"/>
</dbReference>
<dbReference type="GO" id="GO:0008270">
    <property type="term" value="F:zinc ion binding"/>
    <property type="evidence" value="ECO:0007669"/>
    <property type="project" value="UniProtKB-KW"/>
</dbReference>
<dbReference type="GO" id="GO:0000122">
    <property type="term" value="P:negative regulation of transcription by RNA polymerase II"/>
    <property type="evidence" value="ECO:0007669"/>
    <property type="project" value="TreeGrafter"/>
</dbReference>
<keyword evidence="16" id="KW-1185">Reference proteome</keyword>
<gene>
    <name evidence="15" type="ORF">O3M35_002225</name>
</gene>
<keyword evidence="8" id="KW-0804">Transcription</keyword>
<feature type="compositionally biased region" description="Basic and acidic residues" evidence="11">
    <location>
        <begin position="412"/>
        <end position="426"/>
    </location>
</feature>
<evidence type="ECO:0000259" key="12">
    <source>
        <dbReference type="PROSITE" id="PS50016"/>
    </source>
</evidence>
<organism evidence="15 16">
    <name type="scientific">Rhynocoris fuscipes</name>
    <dbReference type="NCBI Taxonomy" id="488301"/>
    <lineage>
        <taxon>Eukaryota</taxon>
        <taxon>Metazoa</taxon>
        <taxon>Ecdysozoa</taxon>
        <taxon>Arthropoda</taxon>
        <taxon>Hexapoda</taxon>
        <taxon>Insecta</taxon>
        <taxon>Pterygota</taxon>
        <taxon>Neoptera</taxon>
        <taxon>Paraneoptera</taxon>
        <taxon>Hemiptera</taxon>
        <taxon>Heteroptera</taxon>
        <taxon>Panheteroptera</taxon>
        <taxon>Cimicomorpha</taxon>
        <taxon>Reduviidae</taxon>
        <taxon>Harpactorinae</taxon>
        <taxon>Harpactorini</taxon>
        <taxon>Rhynocoris</taxon>
    </lineage>
</organism>
<dbReference type="PANTHER" id="PTHR12360">
    <property type="entry name" value="NUCLEAR TRANSCRIPTION FACTOR, X-BOX BINDING 1 NFX1"/>
    <property type="match status" value="1"/>
</dbReference>
<dbReference type="SMART" id="SM00438">
    <property type="entry name" value="ZnF_NFX"/>
    <property type="match status" value="9"/>
</dbReference>
<evidence type="ECO:0000313" key="15">
    <source>
        <dbReference type="EMBL" id="KAK9501120.1"/>
    </source>
</evidence>
<dbReference type="SMART" id="SM00393">
    <property type="entry name" value="R3H"/>
    <property type="match status" value="1"/>
</dbReference>
<evidence type="ECO:0000259" key="13">
    <source>
        <dbReference type="PROSITE" id="PS50089"/>
    </source>
</evidence>
<feature type="compositionally biased region" description="Low complexity" evidence="11">
    <location>
        <begin position="226"/>
        <end position="242"/>
    </location>
</feature>
<comment type="similarity">
    <text evidence="2">Belongs to the NFX1 family.</text>
</comment>
<evidence type="ECO:0000256" key="5">
    <source>
        <dbReference type="ARBA" id="ARBA00022771"/>
    </source>
</evidence>
<name>A0AAW1CYF2_9HEMI</name>
<evidence type="ECO:0000256" key="6">
    <source>
        <dbReference type="ARBA" id="ARBA00022833"/>
    </source>
</evidence>
<feature type="compositionally biased region" description="Low complexity" evidence="11">
    <location>
        <begin position="286"/>
        <end position="316"/>
    </location>
</feature>
<feature type="compositionally biased region" description="Gly residues" evidence="11">
    <location>
        <begin position="243"/>
        <end position="255"/>
    </location>
</feature>
<dbReference type="PROSITE" id="PS50089">
    <property type="entry name" value="ZF_RING_2"/>
    <property type="match status" value="1"/>
</dbReference>
<feature type="compositionally biased region" description="Acidic residues" evidence="11">
    <location>
        <begin position="1253"/>
        <end position="1279"/>
    </location>
</feature>
<accession>A0AAW1CYF2</accession>
<protein>
    <recommendedName>
        <fullName evidence="17">Protein shuttle craft</fullName>
    </recommendedName>
</protein>
<feature type="compositionally biased region" description="Polar residues" evidence="11">
    <location>
        <begin position="169"/>
        <end position="185"/>
    </location>
</feature>
<keyword evidence="6" id="KW-0862">Zinc</keyword>
<sequence>MASWEWINSGLGSSTGNADQQHYQEYMFSNDGYLARHPHYNSYYGDMYGNAGNTSQLNDLSPAPAIFNQYAPNLIPPVPEQYYCTGINEPGTYPANDFLPTMVFPSSRNGNVADTGPDWRYTNGQVSGTLGSLGTIDAGVNMPLVTAVEESVRNESKPSIRPPPGLSHPASSLNNPIASNVSNRSALWPPSSGNNNNNSNNNNTTNNSGAVPKYNNSTNIQSGMDSGNSSNNRRITSNNSGRNGSGGGNSSGGRGGHNERFTRQPRQMNHYGYRGGNHQPSSGTQNTWNQHNGYQNNNNYQRGNFNSSGASSASDAKTQGRRKLLSEAASLLNGGGGGGVSQSVNSFTTKSTSQNQQIHAEQDAAIAVAKTEPTNYEHTSRSSGAVRITGRTFKAKNQQFIRRENGNGNNWKQKDDRRCKNKEDTASDQRERLTNQLYRGTLECLVCCERIRQTESVWSCSNCQNVLHLKCTVKWASSSRDENGWRCPACQNVTKTIPSEYFCMCGKVVNPEWTRGETPHCCGQICGRTKGCPHACTLLCHPGPCPQCCANVERSCGCGRTSQVVFCSSTIDILCSSVCDRLLNCGIHTCKESCHTGPCKPCDKTVIQDCHCGRNPRELPCDGSLLITDSSEVPLYSCDQPCPNQLACGLHACPLNCHPGDCPQCARDPALVKTCPCGKEPLLAGERSICTDPIRLCKGICNKQLSCGEPGNHHFCKALCHEGDCPPCDLTTPVMCRCGFMAKDLPCAQLTTSPTDARCQKRCTKKRSCGKHKCNQLCCIEVDHVCPLPCNKTLTCGQHRCTQLCHKGHCLPCLETSFEELHCECGKTVIMPPVPCGTRPPACTEPCSRQHPCGHEPLHQCHSWPECPPCSVLTSVYCFGAHELRKAVPCHMGEFSCGRACGRALPCGHKCNRSCHADACNTAGPCTQPCTQPRQNVCEHPCGAPCHPDKPCPSNVPCQTKVEVTCECGRRAVTRTCSENSSEYNRIATSLLAAKMADVRAGKSVDTSDVALAASRMSLKTLECNDECKIQERNLRLAIGLQIVNPDLSSKLNPRYSESMKQWAKKDRRFCEMIHEKLTQLVQLAKTSKQKSRSYSFQSMGAAKRQFVHEYCEHFGVESIAYDPEPNRNIVATAYKDKCWLPSYSLLEVVQRESGHRKVPSLLPSLKKDVVVKESAHLVPVRQKLQPATTAVVVTTSSNSSTNQQQQPQQQQQTNKQQKQKETTSSSSTAAIHVINNKRCDDNDEQRHHQDEELITTDDIEAETEADIEEEVEEEEDDENQKKSDNTISCDNLGGGDKSSPINQS</sequence>
<dbReference type="PROSITE" id="PS51061">
    <property type="entry name" value="R3H"/>
    <property type="match status" value="1"/>
</dbReference>
<dbReference type="PROSITE" id="PS50016">
    <property type="entry name" value="ZF_PHD_2"/>
    <property type="match status" value="1"/>
</dbReference>
<dbReference type="CDD" id="cd02643">
    <property type="entry name" value="R3H_NF-X1"/>
    <property type="match status" value="1"/>
</dbReference>
<evidence type="ECO:0000256" key="10">
    <source>
        <dbReference type="PROSITE-ProRule" id="PRU00175"/>
    </source>
</evidence>
<keyword evidence="7" id="KW-0805">Transcription regulation</keyword>
<feature type="domain" description="RING-type" evidence="13">
    <location>
        <begin position="444"/>
        <end position="491"/>
    </location>
</feature>
<dbReference type="CDD" id="cd06008">
    <property type="entry name" value="NF-X1-zinc-finger"/>
    <property type="match status" value="6"/>
</dbReference>
<dbReference type="InterPro" id="IPR001841">
    <property type="entry name" value="Znf_RING"/>
</dbReference>
<reference evidence="15 16" key="1">
    <citation type="submission" date="2022-12" db="EMBL/GenBank/DDBJ databases">
        <title>Chromosome-level genome assembly of true bugs.</title>
        <authorList>
            <person name="Ma L."/>
            <person name="Li H."/>
        </authorList>
    </citation>
    <scope>NUCLEOTIDE SEQUENCE [LARGE SCALE GENOMIC DNA]</scope>
    <source>
        <strain evidence="15">Lab_2022b</strain>
    </source>
</reference>
<feature type="compositionally biased region" description="Polar residues" evidence="11">
    <location>
        <begin position="214"/>
        <end position="225"/>
    </location>
</feature>
<dbReference type="SUPFAM" id="SSF82708">
    <property type="entry name" value="R3H domain"/>
    <property type="match status" value="1"/>
</dbReference>
<evidence type="ECO:0000256" key="3">
    <source>
        <dbReference type="ARBA" id="ARBA00022723"/>
    </source>
</evidence>
<evidence type="ECO:0000259" key="14">
    <source>
        <dbReference type="PROSITE" id="PS51061"/>
    </source>
</evidence>
<evidence type="ECO:0000256" key="4">
    <source>
        <dbReference type="ARBA" id="ARBA00022737"/>
    </source>
</evidence>
<comment type="subcellular location">
    <subcellularLocation>
        <location evidence="1">Nucleus</location>
    </subcellularLocation>
</comment>
<evidence type="ECO:0000256" key="7">
    <source>
        <dbReference type="ARBA" id="ARBA00023015"/>
    </source>
</evidence>
<proteinExistence type="inferred from homology"/>
<feature type="domain" description="PHD-type" evidence="12">
    <location>
        <begin position="441"/>
        <end position="493"/>
    </location>
</feature>
<dbReference type="GO" id="GO:0000977">
    <property type="term" value="F:RNA polymerase II transcription regulatory region sequence-specific DNA binding"/>
    <property type="evidence" value="ECO:0007669"/>
    <property type="project" value="TreeGrafter"/>
</dbReference>
<feature type="region of interest" description="Disordered" evidence="11">
    <location>
        <begin position="1186"/>
        <end position="1305"/>
    </location>
</feature>
<dbReference type="InterPro" id="IPR000967">
    <property type="entry name" value="Znf_NFX1"/>
</dbReference>